<proteinExistence type="predicted"/>
<sequence length="135" mass="14852">MAVHIAEPRGREYCVTVQHNIWHLIERQFDERALDIANDAVGWHSKAYPDMPRERQAIAYALLAVERDTRRLPVVPPTGARKTAVGVDEFVYTERLARIVRTTPGQDHAGGTDTGAGHADNVPYLVGLTGGTLPA</sequence>
<gene>
    <name evidence="1" type="ORF">EAH89_21475</name>
</gene>
<comment type="caution">
    <text evidence="1">The sequence shown here is derived from an EMBL/GenBank/DDBJ whole genome shotgun (WGS) entry which is preliminary data.</text>
</comment>
<keyword evidence="2" id="KW-1185">Reference proteome</keyword>
<protein>
    <submittedName>
        <fullName evidence="1">Uncharacterized protein</fullName>
    </submittedName>
</protein>
<accession>A0A502FJJ3</accession>
<evidence type="ECO:0000313" key="1">
    <source>
        <dbReference type="EMBL" id="TPG49283.1"/>
    </source>
</evidence>
<organism evidence="1 2">
    <name type="scientific">Muricoccus nepalensis</name>
    <dbReference type="NCBI Taxonomy" id="1854500"/>
    <lineage>
        <taxon>Bacteria</taxon>
        <taxon>Pseudomonadati</taxon>
        <taxon>Pseudomonadota</taxon>
        <taxon>Alphaproteobacteria</taxon>
        <taxon>Acetobacterales</taxon>
        <taxon>Roseomonadaceae</taxon>
        <taxon>Muricoccus</taxon>
    </lineage>
</organism>
<dbReference type="AlphaFoldDB" id="A0A502FJJ3"/>
<name>A0A502FJJ3_9PROT</name>
<dbReference type="RefSeq" id="WP_140885792.1">
    <property type="nucleotide sequence ID" value="NZ_RCZP01000029.1"/>
</dbReference>
<dbReference type="Proteomes" id="UP000317078">
    <property type="component" value="Unassembled WGS sequence"/>
</dbReference>
<evidence type="ECO:0000313" key="2">
    <source>
        <dbReference type="Proteomes" id="UP000317078"/>
    </source>
</evidence>
<dbReference type="EMBL" id="RCZP01000029">
    <property type="protein sequence ID" value="TPG49283.1"/>
    <property type="molecule type" value="Genomic_DNA"/>
</dbReference>
<reference evidence="1 2" key="1">
    <citation type="journal article" date="2019" name="Environ. Microbiol.">
        <title>Species interactions and distinct microbial communities in high Arctic permafrost affected cryosols are associated with the CH4 and CO2 gas fluxes.</title>
        <authorList>
            <person name="Altshuler I."/>
            <person name="Hamel J."/>
            <person name="Turney S."/>
            <person name="Magnuson E."/>
            <person name="Levesque R."/>
            <person name="Greer C."/>
            <person name="Whyte L.G."/>
        </authorList>
    </citation>
    <scope>NUCLEOTIDE SEQUENCE [LARGE SCALE GENOMIC DNA]</scope>
    <source>
        <strain evidence="1 2">S9.3B</strain>
    </source>
</reference>